<dbReference type="Pfam" id="PF12697">
    <property type="entry name" value="Abhydrolase_6"/>
    <property type="match status" value="1"/>
</dbReference>
<organism evidence="2 3">
    <name type="scientific">Rhizobium laguerreae</name>
    <dbReference type="NCBI Taxonomy" id="1076926"/>
    <lineage>
        <taxon>Bacteria</taxon>
        <taxon>Pseudomonadati</taxon>
        <taxon>Pseudomonadota</taxon>
        <taxon>Alphaproteobacteria</taxon>
        <taxon>Hyphomicrobiales</taxon>
        <taxon>Rhizobiaceae</taxon>
        <taxon>Rhizobium/Agrobacterium group</taxon>
        <taxon>Rhizobium</taxon>
    </lineage>
</organism>
<keyword evidence="2" id="KW-0378">Hydrolase</keyword>
<dbReference type="InterPro" id="IPR029058">
    <property type="entry name" value="AB_hydrolase_fold"/>
</dbReference>
<reference evidence="2" key="1">
    <citation type="submission" date="2020-04" db="EMBL/GenBank/DDBJ databases">
        <title>Global-level population genomics supports evidence of horizontal gene transfer on evolution of Rhizobia in Lentils.</title>
        <authorList>
            <person name="Gai Y."/>
            <person name="Cook D."/>
            <person name="Riely B."/>
        </authorList>
    </citation>
    <scope>NUCLEOTIDE SEQUENCE</scope>
    <source>
        <strain evidence="2">TLR9</strain>
    </source>
</reference>
<dbReference type="PANTHER" id="PTHR37017:SF11">
    <property type="entry name" value="ESTERASE_LIPASE_THIOESTERASE DOMAIN-CONTAINING PROTEIN"/>
    <property type="match status" value="1"/>
</dbReference>
<dbReference type="InterPro" id="IPR000073">
    <property type="entry name" value="AB_hydrolase_1"/>
</dbReference>
<proteinExistence type="predicted"/>
<dbReference type="GO" id="GO:0016787">
    <property type="term" value="F:hydrolase activity"/>
    <property type="evidence" value="ECO:0007669"/>
    <property type="project" value="UniProtKB-KW"/>
</dbReference>
<dbReference type="SUPFAM" id="SSF53474">
    <property type="entry name" value="alpha/beta-Hydrolases"/>
    <property type="match status" value="1"/>
</dbReference>
<comment type="caution">
    <text evidence="2">The sequence shown here is derived from an EMBL/GenBank/DDBJ whole genome shotgun (WGS) entry which is preliminary data.</text>
</comment>
<evidence type="ECO:0000313" key="2">
    <source>
        <dbReference type="EMBL" id="MBY3064529.1"/>
    </source>
</evidence>
<dbReference type="EMBL" id="JAAXQQ010000004">
    <property type="protein sequence ID" value="MBY3064529.1"/>
    <property type="molecule type" value="Genomic_DNA"/>
</dbReference>
<gene>
    <name evidence="2" type="ORF">HFO74_13965</name>
</gene>
<dbReference type="AlphaFoldDB" id="A0AB35FCX0"/>
<feature type="domain" description="AB hydrolase-1" evidence="1">
    <location>
        <begin position="26"/>
        <end position="238"/>
    </location>
</feature>
<dbReference type="Proteomes" id="UP000758022">
    <property type="component" value="Unassembled WGS sequence"/>
</dbReference>
<dbReference type="InterPro" id="IPR052897">
    <property type="entry name" value="Sec-Metab_Biosynth_Hydrolase"/>
</dbReference>
<protein>
    <submittedName>
        <fullName evidence="2">Alpha/beta hydrolase</fullName>
    </submittedName>
</protein>
<dbReference type="Gene3D" id="3.40.50.1820">
    <property type="entry name" value="alpha/beta hydrolase"/>
    <property type="match status" value="1"/>
</dbReference>
<name>A0AB35FCX0_9HYPH</name>
<evidence type="ECO:0000313" key="3">
    <source>
        <dbReference type="Proteomes" id="UP000758022"/>
    </source>
</evidence>
<accession>A0AB35FCX0</accession>
<evidence type="ECO:0000259" key="1">
    <source>
        <dbReference type="Pfam" id="PF12697"/>
    </source>
</evidence>
<sequence length="247" mass="25363">MFCISAAIAAGSVGGIGQAEAADGTVVLVHGAFADGSSWSKVIPRLEAQGLHVVAVQLPLTSLAEDVAVTKRAIDNAEGPITLVGHSWGGTVITEAGTSDKVKALVYIAAFANDVGTNYQDLVKGYPDAPGGAAIVVDKAGFARLSDNGVAKDFAPDLPGPEQKIIAATQGPIRAAEFGEKTTAAAWSTKPSWFVVATNDRMIAPALEEAMAKKIKAHTTVLKSSHVAMLAHPAEVAKVIESAAKVK</sequence>
<dbReference type="PANTHER" id="PTHR37017">
    <property type="entry name" value="AB HYDROLASE-1 DOMAIN-CONTAINING PROTEIN-RELATED"/>
    <property type="match status" value="1"/>
</dbReference>